<dbReference type="AlphaFoldDB" id="A0A382BHG4"/>
<evidence type="ECO:0000313" key="1">
    <source>
        <dbReference type="EMBL" id="SVB12633.1"/>
    </source>
</evidence>
<reference evidence="1" key="1">
    <citation type="submission" date="2018-05" db="EMBL/GenBank/DDBJ databases">
        <authorList>
            <person name="Lanie J.A."/>
            <person name="Ng W.-L."/>
            <person name="Kazmierczak K.M."/>
            <person name="Andrzejewski T.M."/>
            <person name="Davidsen T.M."/>
            <person name="Wayne K.J."/>
            <person name="Tettelin H."/>
            <person name="Glass J.I."/>
            <person name="Rusch D."/>
            <person name="Podicherti R."/>
            <person name="Tsui H.-C.T."/>
            <person name="Winkler M.E."/>
        </authorList>
    </citation>
    <scope>NUCLEOTIDE SEQUENCE</scope>
</reference>
<protein>
    <submittedName>
        <fullName evidence="1">Uncharacterized protein</fullName>
    </submittedName>
</protein>
<feature type="non-terminal residue" evidence="1">
    <location>
        <position position="28"/>
    </location>
</feature>
<gene>
    <name evidence="1" type="ORF">METZ01_LOCUS165487</name>
</gene>
<accession>A0A382BHG4</accession>
<proteinExistence type="predicted"/>
<name>A0A382BHG4_9ZZZZ</name>
<organism evidence="1">
    <name type="scientific">marine metagenome</name>
    <dbReference type="NCBI Taxonomy" id="408172"/>
    <lineage>
        <taxon>unclassified sequences</taxon>
        <taxon>metagenomes</taxon>
        <taxon>ecological metagenomes</taxon>
    </lineage>
</organism>
<dbReference type="EMBL" id="UINC01029618">
    <property type="protein sequence ID" value="SVB12633.1"/>
    <property type="molecule type" value="Genomic_DNA"/>
</dbReference>
<sequence length="28" mass="3253">MLKKNCSVVIFKPSQETDQKVSAETERR</sequence>